<accession>A0AAQ4ELX0</accession>
<feature type="region of interest" description="Disordered" evidence="1">
    <location>
        <begin position="33"/>
        <end position="66"/>
    </location>
</feature>
<evidence type="ECO:0000256" key="1">
    <source>
        <dbReference type="SAM" id="MobiDB-lite"/>
    </source>
</evidence>
<sequence length="144" mass="16127">MEYAVEGEDITLAQFAEGGWKTVLNLQERYRRPRAKNAVHGNADPTNTPATPGKEHSTASGVPRNEVNVHPGDFLRQKGSRHHLLMGESFSRAPVQGAGRNLFQLQKSRSLGGRLLQTQDPTVQAFLIYCLKPRAWLLGHNSWW</sequence>
<organism evidence="2 3">
    <name type="scientific">Amblyomma americanum</name>
    <name type="common">Lone star tick</name>
    <dbReference type="NCBI Taxonomy" id="6943"/>
    <lineage>
        <taxon>Eukaryota</taxon>
        <taxon>Metazoa</taxon>
        <taxon>Ecdysozoa</taxon>
        <taxon>Arthropoda</taxon>
        <taxon>Chelicerata</taxon>
        <taxon>Arachnida</taxon>
        <taxon>Acari</taxon>
        <taxon>Parasitiformes</taxon>
        <taxon>Ixodida</taxon>
        <taxon>Ixodoidea</taxon>
        <taxon>Ixodidae</taxon>
        <taxon>Amblyomminae</taxon>
        <taxon>Amblyomma</taxon>
    </lineage>
</organism>
<keyword evidence="3" id="KW-1185">Reference proteome</keyword>
<reference evidence="2 3" key="1">
    <citation type="journal article" date="2023" name="Arcadia Sci">
        <title>De novo assembly of a long-read Amblyomma americanum tick genome.</title>
        <authorList>
            <person name="Chou S."/>
            <person name="Poskanzer K.E."/>
            <person name="Rollins M."/>
            <person name="Thuy-Boun P.S."/>
        </authorList>
    </citation>
    <scope>NUCLEOTIDE SEQUENCE [LARGE SCALE GENOMIC DNA]</scope>
    <source>
        <strain evidence="2">F_SG_1</strain>
        <tissue evidence="2">Salivary glands</tissue>
    </source>
</reference>
<dbReference type="EMBL" id="JARKHS020014163">
    <property type="protein sequence ID" value="KAK8775423.1"/>
    <property type="molecule type" value="Genomic_DNA"/>
</dbReference>
<name>A0AAQ4ELX0_AMBAM</name>
<evidence type="ECO:0000313" key="3">
    <source>
        <dbReference type="Proteomes" id="UP001321473"/>
    </source>
</evidence>
<proteinExistence type="predicted"/>
<protein>
    <submittedName>
        <fullName evidence="2">Uncharacterized protein</fullName>
    </submittedName>
</protein>
<comment type="caution">
    <text evidence="2">The sequence shown here is derived from an EMBL/GenBank/DDBJ whole genome shotgun (WGS) entry which is preliminary data.</text>
</comment>
<evidence type="ECO:0000313" key="2">
    <source>
        <dbReference type="EMBL" id="KAK8775423.1"/>
    </source>
</evidence>
<dbReference type="AlphaFoldDB" id="A0AAQ4ELX0"/>
<gene>
    <name evidence="2" type="ORF">V5799_031233</name>
</gene>
<dbReference type="Proteomes" id="UP001321473">
    <property type="component" value="Unassembled WGS sequence"/>
</dbReference>